<feature type="domain" description="Rho-GAP" evidence="1">
    <location>
        <begin position="91"/>
        <end position="278"/>
    </location>
</feature>
<gene>
    <name evidence="2" type="ORF">JVT61DRAFT_8332</name>
</gene>
<evidence type="ECO:0000259" key="1">
    <source>
        <dbReference type="PROSITE" id="PS50238"/>
    </source>
</evidence>
<dbReference type="Pfam" id="PF21310">
    <property type="entry name" value="OCRL-like_ASH"/>
    <property type="match status" value="1"/>
</dbReference>
<dbReference type="Pfam" id="PF00620">
    <property type="entry name" value="RhoGAP"/>
    <property type="match status" value="1"/>
</dbReference>
<dbReference type="AlphaFoldDB" id="A0A8I3AF94"/>
<dbReference type="Proteomes" id="UP000683000">
    <property type="component" value="Unassembled WGS sequence"/>
</dbReference>
<dbReference type="InterPro" id="IPR013783">
    <property type="entry name" value="Ig-like_fold"/>
</dbReference>
<dbReference type="InterPro" id="IPR000198">
    <property type="entry name" value="RhoGAP_dom"/>
</dbReference>
<dbReference type="InterPro" id="IPR048869">
    <property type="entry name" value="OCRL-1_2_ASH"/>
</dbReference>
<name>A0A8I3AF94_9AGAM</name>
<reference evidence="2" key="1">
    <citation type="submission" date="2021-03" db="EMBL/GenBank/DDBJ databases">
        <title>Evolutionary innovations through gain and loss of genes in the ectomycorrhizal Boletales.</title>
        <authorList>
            <person name="Wu G."/>
            <person name="Miyauchi S."/>
            <person name="Morin E."/>
            <person name="Yang Z.-L."/>
            <person name="Xu J."/>
            <person name="Martin F.M."/>
        </authorList>
    </citation>
    <scope>NUCLEOTIDE SEQUENCE</scope>
    <source>
        <strain evidence="2">BR01</strain>
    </source>
</reference>
<protein>
    <submittedName>
        <fullName evidence="2">RhoGAP domain-containing protein</fullName>
    </submittedName>
</protein>
<accession>A0A8I3AF94</accession>
<dbReference type="Gene3D" id="2.60.40.10">
    <property type="entry name" value="Immunoglobulins"/>
    <property type="match status" value="1"/>
</dbReference>
<sequence length="278" mass="30793">MIIAPSWLRIEPEVGLLRPDETMTILLSAYVDNDSAAKLHVGLAMFECTLILHTALGKDDFISVSGSYQYTCFANTLERLTRLAGPIRNLKSSEELLPAGQAMNAPTEIMRLINWMMTHISATDMLFEYPAQERLCHVIRECLDTGDEFPSEGPDGDHRALVAAFSSTLVALLDSLIEPVVPARLHTQCLQARDKDEAFEVLNAFPHVSINVWISLTAMLHFIAKQGASKDDSNPTGTMRAHRLVSVFAPVLLRDDPTGIHPRASPLGKRGFLLRFID</sequence>
<comment type="caution">
    <text evidence="2">The sequence shown here is derived from an EMBL/GenBank/DDBJ whole genome shotgun (WGS) entry which is preliminary data.</text>
</comment>
<proteinExistence type="predicted"/>
<evidence type="ECO:0000313" key="3">
    <source>
        <dbReference type="Proteomes" id="UP000683000"/>
    </source>
</evidence>
<dbReference type="Gene3D" id="1.10.555.10">
    <property type="entry name" value="Rho GTPase activation protein"/>
    <property type="match status" value="1"/>
</dbReference>
<dbReference type="OrthoDB" id="7862313at2759"/>
<dbReference type="InterPro" id="IPR008936">
    <property type="entry name" value="Rho_GTPase_activation_prot"/>
</dbReference>
<evidence type="ECO:0000313" key="2">
    <source>
        <dbReference type="EMBL" id="KAG6380240.1"/>
    </source>
</evidence>
<dbReference type="PROSITE" id="PS50238">
    <property type="entry name" value="RHOGAP"/>
    <property type="match status" value="1"/>
</dbReference>
<organism evidence="2 3">
    <name type="scientific">Boletus reticuloceps</name>
    <dbReference type="NCBI Taxonomy" id="495285"/>
    <lineage>
        <taxon>Eukaryota</taxon>
        <taxon>Fungi</taxon>
        <taxon>Dikarya</taxon>
        <taxon>Basidiomycota</taxon>
        <taxon>Agaricomycotina</taxon>
        <taxon>Agaricomycetes</taxon>
        <taxon>Agaricomycetidae</taxon>
        <taxon>Boletales</taxon>
        <taxon>Boletineae</taxon>
        <taxon>Boletaceae</taxon>
        <taxon>Boletoideae</taxon>
        <taxon>Boletus</taxon>
    </lineage>
</organism>
<dbReference type="EMBL" id="JAGFBS010000003">
    <property type="protein sequence ID" value="KAG6380240.1"/>
    <property type="molecule type" value="Genomic_DNA"/>
</dbReference>
<keyword evidence="3" id="KW-1185">Reference proteome</keyword>
<dbReference type="GO" id="GO:0007165">
    <property type="term" value="P:signal transduction"/>
    <property type="evidence" value="ECO:0007669"/>
    <property type="project" value="InterPro"/>
</dbReference>
<dbReference type="SUPFAM" id="SSF48350">
    <property type="entry name" value="GTPase activation domain, GAP"/>
    <property type="match status" value="1"/>
</dbReference>